<keyword evidence="4" id="KW-0460">Magnesium</keyword>
<keyword evidence="8" id="KW-1185">Reference proteome</keyword>
<dbReference type="CDD" id="cd04666">
    <property type="entry name" value="NUDIX_DIPP2_like_Nudt4"/>
    <property type="match status" value="1"/>
</dbReference>
<dbReference type="GO" id="GO:0016462">
    <property type="term" value="F:pyrophosphatase activity"/>
    <property type="evidence" value="ECO:0007669"/>
    <property type="project" value="InterPro"/>
</dbReference>
<name>Q3J3T4_CERS4</name>
<keyword evidence="2" id="KW-0479">Metal-binding</keyword>
<evidence type="ECO:0000256" key="1">
    <source>
        <dbReference type="ARBA" id="ARBA00001946"/>
    </source>
</evidence>
<evidence type="ECO:0000256" key="5">
    <source>
        <dbReference type="SAM" id="MobiDB-lite"/>
    </source>
</evidence>
<dbReference type="GO" id="GO:0005737">
    <property type="term" value="C:cytoplasm"/>
    <property type="evidence" value="ECO:0007669"/>
    <property type="project" value="TreeGrafter"/>
</dbReference>
<dbReference type="OrthoDB" id="7066910at2"/>
<dbReference type="STRING" id="272943.RSP_2388"/>
<evidence type="ECO:0000313" key="7">
    <source>
        <dbReference type="EMBL" id="ABA78550.1"/>
    </source>
</evidence>
<dbReference type="PATRIC" id="fig|272943.9.peg.1307"/>
<evidence type="ECO:0000259" key="6">
    <source>
        <dbReference type="PROSITE" id="PS51462"/>
    </source>
</evidence>
<dbReference type="PhylomeDB" id="Q3J3T4"/>
<gene>
    <name evidence="7" type="ORF">RSP_2388</name>
</gene>
<dbReference type="PANTHER" id="PTHR12629:SF0">
    <property type="entry name" value="DIPHOSPHOINOSITOL-POLYPHOSPHATE DIPHOSPHATASE"/>
    <property type="match status" value="1"/>
</dbReference>
<keyword evidence="3" id="KW-0378">Hydrolase</keyword>
<dbReference type="Pfam" id="PF00293">
    <property type="entry name" value="NUDIX"/>
    <property type="match status" value="1"/>
</dbReference>
<evidence type="ECO:0000256" key="4">
    <source>
        <dbReference type="ARBA" id="ARBA00022842"/>
    </source>
</evidence>
<sequence length="166" mass="18211">MGEGRHIGLTSNGSGEVRPQCGAICWRLEGGELQVLLITSRDTGRWVIPKGGRIEGLDDADSAAQEAWEEAGIQGEIAPQPLGRFTYQKIARNAASIACEVVVFPLAVEDMSDVFPERGQRKRKWFTPDKAARKVAEPGLREILVRFDPAPEPDPERDDGLPLGDY</sequence>
<protein>
    <submittedName>
        <fullName evidence="7">NTP pyrophosphohydrolase</fullName>
    </submittedName>
</protein>
<organism evidence="7 8">
    <name type="scientific">Cereibacter sphaeroides (strain ATCC 17023 / DSM 158 / JCM 6121 / CCUG 31486 / LMG 2827 / NBRC 12203 / NCIMB 8253 / ATH 2.4.1.)</name>
    <name type="common">Rhodobacter sphaeroides</name>
    <dbReference type="NCBI Taxonomy" id="272943"/>
    <lineage>
        <taxon>Bacteria</taxon>
        <taxon>Pseudomonadati</taxon>
        <taxon>Pseudomonadota</taxon>
        <taxon>Alphaproteobacteria</taxon>
        <taxon>Rhodobacterales</taxon>
        <taxon>Paracoccaceae</taxon>
        <taxon>Cereibacter</taxon>
    </lineage>
</organism>
<comment type="cofactor">
    <cofactor evidence="1">
        <name>Mg(2+)</name>
        <dbReference type="ChEBI" id="CHEBI:18420"/>
    </cofactor>
</comment>
<dbReference type="Proteomes" id="UP000002703">
    <property type="component" value="Chromosome 1"/>
</dbReference>
<dbReference type="InterPro" id="IPR047198">
    <property type="entry name" value="DDP-like_NUDIX"/>
</dbReference>
<dbReference type="InterPro" id="IPR000086">
    <property type="entry name" value="NUDIX_hydrolase_dom"/>
</dbReference>
<dbReference type="GeneID" id="3719986"/>
<dbReference type="GO" id="GO:0046872">
    <property type="term" value="F:metal ion binding"/>
    <property type="evidence" value="ECO:0007669"/>
    <property type="project" value="UniProtKB-KW"/>
</dbReference>
<evidence type="ECO:0000256" key="2">
    <source>
        <dbReference type="ARBA" id="ARBA00022723"/>
    </source>
</evidence>
<dbReference type="RefSeq" id="WP_002719543.1">
    <property type="nucleotide sequence ID" value="NC_007493.2"/>
</dbReference>
<accession>Q3J3T4</accession>
<dbReference type="PROSITE" id="PS51462">
    <property type="entry name" value="NUDIX"/>
    <property type="match status" value="1"/>
</dbReference>
<feature type="region of interest" description="Disordered" evidence="5">
    <location>
        <begin position="146"/>
        <end position="166"/>
    </location>
</feature>
<dbReference type="InterPro" id="IPR015797">
    <property type="entry name" value="NUDIX_hydrolase-like_dom_sf"/>
</dbReference>
<dbReference type="EnsemblBacteria" id="ABA78550">
    <property type="protein sequence ID" value="ABA78550"/>
    <property type="gene ID" value="RSP_2388"/>
</dbReference>
<dbReference type="AlphaFoldDB" id="Q3J3T4"/>
<evidence type="ECO:0000256" key="3">
    <source>
        <dbReference type="ARBA" id="ARBA00022801"/>
    </source>
</evidence>
<dbReference type="eggNOG" id="COG0494">
    <property type="taxonomic scope" value="Bacteria"/>
</dbReference>
<dbReference type="PANTHER" id="PTHR12629">
    <property type="entry name" value="DIPHOSPHOINOSITOL POLYPHOSPHATE PHOSPHOHYDROLASE"/>
    <property type="match status" value="1"/>
</dbReference>
<reference evidence="8" key="1">
    <citation type="submission" date="2005-09" db="EMBL/GenBank/DDBJ databases">
        <title>Complete sequence of chromosome 1 of Rhodobacter sphaeroides 2.4.1.</title>
        <authorList>
            <person name="Copeland A."/>
            <person name="Lucas S."/>
            <person name="Lapidus A."/>
            <person name="Barry K."/>
            <person name="Detter J.C."/>
            <person name="Glavina T."/>
            <person name="Hammon N."/>
            <person name="Israni S."/>
            <person name="Pitluck S."/>
            <person name="Richardson P."/>
            <person name="Mackenzie C."/>
            <person name="Choudhary M."/>
            <person name="Larimer F."/>
            <person name="Hauser L.J."/>
            <person name="Land M."/>
            <person name="Donohue T.J."/>
            <person name="Kaplan S."/>
        </authorList>
    </citation>
    <scope>NUCLEOTIDE SEQUENCE [LARGE SCALE GENOMIC DNA]</scope>
    <source>
        <strain evidence="8">ATCC 17023 / DSM 158 / JCM 6121 / CCUG 31486 / LMG 2827 / NBRC 12203 / NCIMB 8253 / ATH 2.4.1.</strain>
    </source>
</reference>
<evidence type="ECO:0000313" key="8">
    <source>
        <dbReference type="Proteomes" id="UP000002703"/>
    </source>
</evidence>
<dbReference type="KEGG" id="rsp:RSP_2388"/>
<feature type="domain" description="Nudix hydrolase" evidence="6">
    <location>
        <begin position="16"/>
        <end position="148"/>
    </location>
</feature>
<dbReference type="SUPFAM" id="SSF55811">
    <property type="entry name" value="Nudix"/>
    <property type="match status" value="1"/>
</dbReference>
<dbReference type="EMBL" id="CP000143">
    <property type="protein sequence ID" value="ABA78550.1"/>
    <property type="molecule type" value="Genomic_DNA"/>
</dbReference>
<dbReference type="Gene3D" id="3.90.79.10">
    <property type="entry name" value="Nucleoside Triphosphate Pyrophosphohydrolase"/>
    <property type="match status" value="1"/>
</dbReference>
<proteinExistence type="predicted"/>